<evidence type="ECO:0000256" key="1">
    <source>
        <dbReference type="ARBA" id="ARBA00009500"/>
    </source>
</evidence>
<dbReference type="InterPro" id="IPR023795">
    <property type="entry name" value="Serpin_CS"/>
</dbReference>
<comment type="similarity">
    <text evidence="1 4">Belongs to the serpin family.</text>
</comment>
<keyword evidence="2" id="KW-0646">Protease inhibitor</keyword>
<feature type="domain" description="Serpin" evidence="6">
    <location>
        <begin position="43"/>
        <end position="393"/>
    </location>
</feature>
<evidence type="ECO:0000256" key="5">
    <source>
        <dbReference type="SAM" id="SignalP"/>
    </source>
</evidence>
<proteinExistence type="inferred from homology"/>
<dbReference type="EMBL" id="JACKWZ010000094">
    <property type="protein sequence ID" value="KAF9416210.1"/>
    <property type="molecule type" value="Genomic_DNA"/>
</dbReference>
<dbReference type="PANTHER" id="PTHR11461">
    <property type="entry name" value="SERINE PROTEASE INHIBITOR, SERPIN"/>
    <property type="match status" value="1"/>
</dbReference>
<accession>A0A835GJ98</accession>
<feature type="chain" id="PRO_5032648682" description="Serpin domain-containing protein" evidence="5">
    <location>
        <begin position="17"/>
        <end position="483"/>
    </location>
</feature>
<dbReference type="SUPFAM" id="SSF56574">
    <property type="entry name" value="Serpins"/>
    <property type="match status" value="2"/>
</dbReference>
<dbReference type="SMART" id="SM00093">
    <property type="entry name" value="SERPIN"/>
    <property type="match status" value="1"/>
</dbReference>
<evidence type="ECO:0000256" key="4">
    <source>
        <dbReference type="RuleBase" id="RU000411"/>
    </source>
</evidence>
<feature type="signal peptide" evidence="5">
    <location>
        <begin position="1"/>
        <end position="16"/>
    </location>
</feature>
<name>A0A835GJ98_SPOEX</name>
<evidence type="ECO:0000313" key="8">
    <source>
        <dbReference type="Proteomes" id="UP000648187"/>
    </source>
</evidence>
<dbReference type="GO" id="GO:0004867">
    <property type="term" value="F:serine-type endopeptidase inhibitor activity"/>
    <property type="evidence" value="ECO:0007669"/>
    <property type="project" value="UniProtKB-KW"/>
</dbReference>
<dbReference type="PROSITE" id="PS00284">
    <property type="entry name" value="SERPIN"/>
    <property type="match status" value="1"/>
</dbReference>
<dbReference type="PANTHER" id="PTHR11461:SF211">
    <property type="entry name" value="GH10112P-RELATED"/>
    <property type="match status" value="1"/>
</dbReference>
<dbReference type="InterPro" id="IPR042185">
    <property type="entry name" value="Serpin_sf_2"/>
</dbReference>
<dbReference type="Gene3D" id="3.30.497.10">
    <property type="entry name" value="Antithrombin, subunit I, domain 2"/>
    <property type="match status" value="1"/>
</dbReference>
<keyword evidence="3" id="KW-0722">Serine protease inhibitor</keyword>
<dbReference type="AlphaFoldDB" id="A0A835GJ98"/>
<evidence type="ECO:0000256" key="3">
    <source>
        <dbReference type="ARBA" id="ARBA00022900"/>
    </source>
</evidence>
<dbReference type="InterPro" id="IPR042178">
    <property type="entry name" value="Serpin_sf_1"/>
</dbReference>
<dbReference type="Proteomes" id="UP000648187">
    <property type="component" value="Unassembled WGS sequence"/>
</dbReference>
<dbReference type="GO" id="GO:0005615">
    <property type="term" value="C:extracellular space"/>
    <property type="evidence" value="ECO:0007669"/>
    <property type="project" value="InterPro"/>
</dbReference>
<evidence type="ECO:0000256" key="2">
    <source>
        <dbReference type="ARBA" id="ARBA00022690"/>
    </source>
</evidence>
<reference evidence="7" key="1">
    <citation type="submission" date="2020-08" db="EMBL/GenBank/DDBJ databases">
        <title>Spodoptera exigua strain:BAW_Kor-Di-RS1 Genome sequencing and assembly.</title>
        <authorList>
            <person name="Kim J."/>
            <person name="Nam H.Y."/>
            <person name="Kwon M."/>
            <person name="Choi J.H."/>
            <person name="Cho S.R."/>
            <person name="Kim G.-H."/>
        </authorList>
    </citation>
    <scope>NUCLEOTIDE SEQUENCE</scope>
    <source>
        <strain evidence="7">BAW_Kor-Di-RS1</strain>
        <tissue evidence="7">Whole-body</tissue>
    </source>
</reference>
<dbReference type="CDD" id="cd19579">
    <property type="entry name" value="serpin1K-like"/>
    <property type="match status" value="1"/>
</dbReference>
<dbReference type="InterPro" id="IPR023796">
    <property type="entry name" value="Serpin_dom"/>
</dbReference>
<dbReference type="InterPro" id="IPR000215">
    <property type="entry name" value="Serpin_fam"/>
</dbReference>
<keyword evidence="5" id="KW-0732">Signal</keyword>
<dbReference type="Gene3D" id="2.30.39.10">
    <property type="entry name" value="Alpha-1-antitrypsin, domain 1"/>
    <property type="match status" value="1"/>
</dbReference>
<protein>
    <recommendedName>
        <fullName evidence="6">Serpin domain-containing protein</fullName>
    </recommendedName>
</protein>
<sequence length="483" mass="53726">MAKLILLLGLVGMALASPFDYDDFFSRNYVETPLGKSIDTATLKLLKEAYTLAEDKNVVSSPLSLMILLSLFNSGAGPQTKEEITRYLGGADFATSYRDLSVRFSDLNRDVLTVANKVYVSNKYNLKDTFTSAVRSYRSEVDKLDFGNKEAAAAAINQWADEKTKGLIKDPVQPSMLNGDVAAALFNVIYFKGHWHVPFKANETEEKDFHVTKDLVVKKPTMRLTQSLYYAESAELGAKMVELPYKETGFRMIVVLPNEIDGLPSVLEKASQKGLLDEVFKLSPPGTDVELELPKFEVKSKLDFNEILPKLGVSKLFEEPALDVVEGQSVVVSKAFQEAFIKVDEEGATAGAFTAIILVETLSLSPPQTIEFKVDRPFLYMIIGNITMIVADSLDLFPPKPVKFTVDRPFLYTILSEDKILVNCRSNNISRFPTTTNAIQSAIIVGISSFSRPPPPKIFKVDHPFLYVILLEDKILFAGTYIH</sequence>
<organism evidence="7 8">
    <name type="scientific">Spodoptera exigua</name>
    <name type="common">Beet armyworm</name>
    <name type="synonym">Noctua fulgens</name>
    <dbReference type="NCBI Taxonomy" id="7107"/>
    <lineage>
        <taxon>Eukaryota</taxon>
        <taxon>Metazoa</taxon>
        <taxon>Ecdysozoa</taxon>
        <taxon>Arthropoda</taxon>
        <taxon>Hexapoda</taxon>
        <taxon>Insecta</taxon>
        <taxon>Pterygota</taxon>
        <taxon>Neoptera</taxon>
        <taxon>Endopterygota</taxon>
        <taxon>Lepidoptera</taxon>
        <taxon>Glossata</taxon>
        <taxon>Ditrysia</taxon>
        <taxon>Noctuoidea</taxon>
        <taxon>Noctuidae</taxon>
        <taxon>Amphipyrinae</taxon>
        <taxon>Spodoptera</taxon>
    </lineage>
</organism>
<dbReference type="Pfam" id="PF00079">
    <property type="entry name" value="Serpin"/>
    <property type="match status" value="1"/>
</dbReference>
<evidence type="ECO:0000259" key="6">
    <source>
        <dbReference type="SMART" id="SM00093"/>
    </source>
</evidence>
<keyword evidence="8" id="KW-1185">Reference proteome</keyword>
<dbReference type="InterPro" id="IPR036186">
    <property type="entry name" value="Serpin_sf"/>
</dbReference>
<gene>
    <name evidence="7" type="ORF">HW555_006369</name>
</gene>
<evidence type="ECO:0000313" key="7">
    <source>
        <dbReference type="EMBL" id="KAF9416210.1"/>
    </source>
</evidence>
<comment type="caution">
    <text evidence="7">The sequence shown here is derived from an EMBL/GenBank/DDBJ whole genome shotgun (WGS) entry which is preliminary data.</text>
</comment>